<name>A0A5M9N5T0_9EURO</name>
<evidence type="ECO:0000313" key="3">
    <source>
        <dbReference type="Proteomes" id="UP000324241"/>
    </source>
</evidence>
<feature type="compositionally biased region" description="Pro residues" evidence="1">
    <location>
        <begin position="55"/>
        <end position="68"/>
    </location>
</feature>
<organism evidence="2 3">
    <name type="scientific">Aspergillus tanneri</name>
    <dbReference type="NCBI Taxonomy" id="1220188"/>
    <lineage>
        <taxon>Eukaryota</taxon>
        <taxon>Fungi</taxon>
        <taxon>Dikarya</taxon>
        <taxon>Ascomycota</taxon>
        <taxon>Pezizomycotina</taxon>
        <taxon>Eurotiomycetes</taxon>
        <taxon>Eurotiomycetidae</taxon>
        <taxon>Eurotiales</taxon>
        <taxon>Aspergillaceae</taxon>
        <taxon>Aspergillus</taxon>
        <taxon>Aspergillus subgen. Circumdati</taxon>
    </lineage>
</organism>
<dbReference type="AlphaFoldDB" id="A0A5M9N5T0"/>
<evidence type="ECO:0000256" key="1">
    <source>
        <dbReference type="SAM" id="MobiDB-lite"/>
    </source>
</evidence>
<gene>
    <name evidence="2" type="ORF">ATNIH1004_001843</name>
</gene>
<accession>A0A5M9N5T0</accession>
<dbReference type="GeneID" id="54324545"/>
<dbReference type="Proteomes" id="UP000324241">
    <property type="component" value="Unassembled WGS sequence"/>
</dbReference>
<dbReference type="RefSeq" id="XP_033432295.1">
    <property type="nucleotide sequence ID" value="XM_033566538.1"/>
</dbReference>
<dbReference type="OrthoDB" id="4525265at2759"/>
<dbReference type="EMBL" id="QUQM01000002">
    <property type="protein sequence ID" value="KAA8652934.1"/>
    <property type="molecule type" value="Genomic_DNA"/>
</dbReference>
<protein>
    <submittedName>
        <fullName evidence="2">Uncharacterized protein</fullName>
    </submittedName>
</protein>
<feature type="region of interest" description="Disordered" evidence="1">
    <location>
        <begin position="49"/>
        <end position="68"/>
    </location>
</feature>
<evidence type="ECO:0000313" key="2">
    <source>
        <dbReference type="EMBL" id="KAA8652934.1"/>
    </source>
</evidence>
<proteinExistence type="predicted"/>
<sequence length="68" mass="7707">MFNDCWGLTLDRVLLYLTLPVLPHGQLYTSMSRLRSAVHIRILRDSDSMDHNTPNVPPILVPHPPAFG</sequence>
<reference evidence="2 3" key="1">
    <citation type="submission" date="2019-08" db="EMBL/GenBank/DDBJ databases">
        <title>The genome sequence of a newly discovered highly antifungal drug resistant Aspergillus species, Aspergillus tanneri NIH 1004.</title>
        <authorList>
            <person name="Mounaud S."/>
            <person name="Singh I."/>
            <person name="Joardar V."/>
            <person name="Pakala S."/>
            <person name="Pakala S."/>
            <person name="Venepally P."/>
            <person name="Chung J.K."/>
            <person name="Losada L."/>
            <person name="Nierman W.C."/>
        </authorList>
    </citation>
    <scope>NUCLEOTIDE SEQUENCE [LARGE SCALE GENOMIC DNA]</scope>
    <source>
        <strain evidence="2 3">NIH1004</strain>
    </source>
</reference>
<comment type="caution">
    <text evidence="2">The sequence shown here is derived from an EMBL/GenBank/DDBJ whole genome shotgun (WGS) entry which is preliminary data.</text>
</comment>